<keyword evidence="3" id="KW-0804">Transcription</keyword>
<dbReference type="InterPro" id="IPR001647">
    <property type="entry name" value="HTH_TetR"/>
</dbReference>
<evidence type="ECO:0000259" key="5">
    <source>
        <dbReference type="PROSITE" id="PS50977"/>
    </source>
</evidence>
<dbReference type="EMBL" id="CP042266">
    <property type="protein sequence ID" value="QDY79991.1"/>
    <property type="molecule type" value="Genomic_DNA"/>
</dbReference>
<sequence length="219" mass="23440">MPDRPAPALRADARRNLEKLKAAAAEVFREQGLNAPLEEVAQRAGVSIGTLYNRFGGRQELIDAVVPELAGAKLGEAMRRAGAQPTPWSRFAVYIEEMCALQAADTALNDIIARSYQDAAELTAICAESVVYGTRLLAEAQADGSLRPDLTADDVFVVFWLNSRLTRTTAATAPDAWRRHIAFLLDGLRTPAATSLSAGPETVTASLAALLGGGPPRRR</sequence>
<evidence type="ECO:0000256" key="4">
    <source>
        <dbReference type="PROSITE-ProRule" id="PRU00335"/>
    </source>
</evidence>
<dbReference type="InterPro" id="IPR009057">
    <property type="entry name" value="Homeodomain-like_sf"/>
</dbReference>
<organism evidence="6 7">
    <name type="scientific">Streptomyces qinzhouensis</name>
    <dbReference type="NCBI Taxonomy" id="2599401"/>
    <lineage>
        <taxon>Bacteria</taxon>
        <taxon>Bacillati</taxon>
        <taxon>Actinomycetota</taxon>
        <taxon>Actinomycetes</taxon>
        <taxon>Kitasatosporales</taxon>
        <taxon>Streptomycetaceae</taxon>
        <taxon>Streptomyces</taxon>
    </lineage>
</organism>
<dbReference type="InterPro" id="IPR050109">
    <property type="entry name" value="HTH-type_TetR-like_transc_reg"/>
</dbReference>
<keyword evidence="1" id="KW-0805">Transcription regulation</keyword>
<evidence type="ECO:0000313" key="7">
    <source>
        <dbReference type="Proteomes" id="UP000320580"/>
    </source>
</evidence>
<dbReference type="Proteomes" id="UP000320580">
    <property type="component" value="Chromosome"/>
</dbReference>
<protein>
    <submittedName>
        <fullName evidence="6">TetR/AcrR family transcriptional regulator</fullName>
    </submittedName>
</protein>
<dbReference type="PROSITE" id="PS50977">
    <property type="entry name" value="HTH_TETR_2"/>
    <property type="match status" value="1"/>
</dbReference>
<feature type="DNA-binding region" description="H-T-H motif" evidence="4">
    <location>
        <begin position="36"/>
        <end position="55"/>
    </location>
</feature>
<dbReference type="Pfam" id="PF21597">
    <property type="entry name" value="TetR_C_43"/>
    <property type="match status" value="1"/>
</dbReference>
<dbReference type="PRINTS" id="PR00455">
    <property type="entry name" value="HTHTETR"/>
</dbReference>
<dbReference type="RefSeq" id="WP_146483369.1">
    <property type="nucleotide sequence ID" value="NZ_CP042266.1"/>
</dbReference>
<evidence type="ECO:0000256" key="3">
    <source>
        <dbReference type="ARBA" id="ARBA00023163"/>
    </source>
</evidence>
<dbReference type="SUPFAM" id="SSF46689">
    <property type="entry name" value="Homeodomain-like"/>
    <property type="match status" value="1"/>
</dbReference>
<dbReference type="KEGG" id="sqz:FQU76_29525"/>
<name>A0A5B8JJJ1_9ACTN</name>
<dbReference type="SUPFAM" id="SSF48498">
    <property type="entry name" value="Tetracyclin repressor-like, C-terminal domain"/>
    <property type="match status" value="1"/>
</dbReference>
<accession>A0A5B8JJJ1</accession>
<evidence type="ECO:0000256" key="1">
    <source>
        <dbReference type="ARBA" id="ARBA00023015"/>
    </source>
</evidence>
<dbReference type="GO" id="GO:0003700">
    <property type="term" value="F:DNA-binding transcription factor activity"/>
    <property type="evidence" value="ECO:0007669"/>
    <property type="project" value="TreeGrafter"/>
</dbReference>
<dbReference type="PANTHER" id="PTHR30055:SF234">
    <property type="entry name" value="HTH-TYPE TRANSCRIPTIONAL REGULATOR BETI"/>
    <property type="match status" value="1"/>
</dbReference>
<evidence type="ECO:0000313" key="6">
    <source>
        <dbReference type="EMBL" id="QDY79991.1"/>
    </source>
</evidence>
<reference evidence="6 7" key="1">
    <citation type="submission" date="2019-07" db="EMBL/GenBank/DDBJ databases">
        <authorList>
            <person name="Zhu P."/>
        </authorList>
    </citation>
    <scope>NUCLEOTIDE SEQUENCE [LARGE SCALE GENOMIC DNA]</scope>
    <source>
        <strain evidence="6 7">SSL-25</strain>
    </source>
</reference>
<dbReference type="Gene3D" id="1.10.357.10">
    <property type="entry name" value="Tetracycline Repressor, domain 2"/>
    <property type="match status" value="1"/>
</dbReference>
<dbReference type="GO" id="GO:0000976">
    <property type="term" value="F:transcription cis-regulatory region binding"/>
    <property type="evidence" value="ECO:0007669"/>
    <property type="project" value="TreeGrafter"/>
</dbReference>
<dbReference type="OrthoDB" id="9795011at2"/>
<dbReference type="AlphaFoldDB" id="A0A5B8JJJ1"/>
<dbReference type="InterPro" id="IPR049445">
    <property type="entry name" value="TetR_SbtR-like_C"/>
</dbReference>
<proteinExistence type="predicted"/>
<evidence type="ECO:0000256" key="2">
    <source>
        <dbReference type="ARBA" id="ARBA00023125"/>
    </source>
</evidence>
<dbReference type="Pfam" id="PF00440">
    <property type="entry name" value="TetR_N"/>
    <property type="match status" value="1"/>
</dbReference>
<keyword evidence="7" id="KW-1185">Reference proteome</keyword>
<dbReference type="InterPro" id="IPR036271">
    <property type="entry name" value="Tet_transcr_reg_TetR-rel_C_sf"/>
</dbReference>
<feature type="domain" description="HTH tetR-type" evidence="5">
    <location>
        <begin position="14"/>
        <end position="73"/>
    </location>
</feature>
<keyword evidence="2 4" id="KW-0238">DNA-binding</keyword>
<dbReference type="PANTHER" id="PTHR30055">
    <property type="entry name" value="HTH-TYPE TRANSCRIPTIONAL REGULATOR RUTR"/>
    <property type="match status" value="1"/>
</dbReference>
<gene>
    <name evidence="6" type="ORF">FQU76_29525</name>
</gene>